<keyword evidence="2" id="KW-1185">Reference proteome</keyword>
<comment type="caution">
    <text evidence="1">The sequence shown here is derived from an EMBL/GenBank/DDBJ whole genome shotgun (WGS) entry which is preliminary data.</text>
</comment>
<accession>A0ACC2BAG1</accession>
<reference evidence="2" key="1">
    <citation type="journal article" date="2024" name="Proc. Natl. Acad. Sci. U.S.A.">
        <title>Extraordinary preservation of gene collinearity over three hundred million years revealed in homosporous lycophytes.</title>
        <authorList>
            <person name="Li C."/>
            <person name="Wickell D."/>
            <person name="Kuo L.Y."/>
            <person name="Chen X."/>
            <person name="Nie B."/>
            <person name="Liao X."/>
            <person name="Peng D."/>
            <person name="Ji J."/>
            <person name="Jenkins J."/>
            <person name="Williams M."/>
            <person name="Shu S."/>
            <person name="Plott C."/>
            <person name="Barry K."/>
            <person name="Rajasekar S."/>
            <person name="Grimwood J."/>
            <person name="Han X."/>
            <person name="Sun S."/>
            <person name="Hou Z."/>
            <person name="He W."/>
            <person name="Dai G."/>
            <person name="Sun C."/>
            <person name="Schmutz J."/>
            <person name="Leebens-Mack J.H."/>
            <person name="Li F.W."/>
            <person name="Wang L."/>
        </authorList>
    </citation>
    <scope>NUCLEOTIDE SEQUENCE [LARGE SCALE GENOMIC DNA]</scope>
    <source>
        <strain evidence="2">cv. PW_Plant_1</strain>
    </source>
</reference>
<protein>
    <submittedName>
        <fullName evidence="1">Uncharacterized protein</fullName>
    </submittedName>
</protein>
<evidence type="ECO:0000313" key="2">
    <source>
        <dbReference type="Proteomes" id="UP001162992"/>
    </source>
</evidence>
<gene>
    <name evidence="1" type="ORF">O6H91_16G019800</name>
</gene>
<evidence type="ECO:0000313" key="1">
    <source>
        <dbReference type="EMBL" id="KAJ7526720.1"/>
    </source>
</evidence>
<dbReference type="EMBL" id="CM055107">
    <property type="protein sequence ID" value="KAJ7526720.1"/>
    <property type="molecule type" value="Genomic_DNA"/>
</dbReference>
<proteinExistence type="predicted"/>
<dbReference type="Proteomes" id="UP001162992">
    <property type="component" value="Chromosome 16"/>
</dbReference>
<organism evidence="1 2">
    <name type="scientific">Diphasiastrum complanatum</name>
    <name type="common">Issler's clubmoss</name>
    <name type="synonym">Lycopodium complanatum</name>
    <dbReference type="NCBI Taxonomy" id="34168"/>
    <lineage>
        <taxon>Eukaryota</taxon>
        <taxon>Viridiplantae</taxon>
        <taxon>Streptophyta</taxon>
        <taxon>Embryophyta</taxon>
        <taxon>Tracheophyta</taxon>
        <taxon>Lycopodiopsida</taxon>
        <taxon>Lycopodiales</taxon>
        <taxon>Lycopodiaceae</taxon>
        <taxon>Lycopodioideae</taxon>
        <taxon>Diphasiastrum</taxon>
    </lineage>
</organism>
<sequence>MVDNIVAQSENSSLRQRHGSTVSSANGSKPGSAEEIDFGLDSYVDDNSFLAIVIGVSKVVLCLLVLAINTSLWFVVLLLLLPWPNARLYQGNLYGRVSGRMLMWICGNPLTIRGQEYANDKAIYIANHSSIMDVPLMLWLTPLRTVGIGKKEVIWFPFFGILFMMAGHLRIDRSNRESSHASMTEVAKEIVENDLSLGMFPEGTRSSDGRLLPFKKGFIHLALQTKRPIVPVVLTGTYLGWPKHSFHVRPAPVSVTFLPPIKTDDWTIDKVNNYTEMIHDIYVKHLPERQRPLEMSPTKEGLSIN</sequence>
<name>A0ACC2BAG1_DIPCM</name>